<name>A0A818N7J0_9BILA</name>
<gene>
    <name evidence="1" type="ORF">FME351_LOCUS21952</name>
</gene>
<sequence>MTIKLSKRRRPNIKRLLQIEFSSLLTNDEPFKLELLSLLADSISNIHTYESIFNGNIAKHDLILFIDRIMFMSDKEQVVDTLRLRFMGNQVPIVE</sequence>
<evidence type="ECO:0000313" key="1">
    <source>
        <dbReference type="EMBL" id="CAF3601000.1"/>
    </source>
</evidence>
<comment type="caution">
    <text evidence="1">The sequence shown here is derived from an EMBL/GenBank/DDBJ whole genome shotgun (WGS) entry which is preliminary data.</text>
</comment>
<protein>
    <submittedName>
        <fullName evidence="1">Uncharacterized protein</fullName>
    </submittedName>
</protein>
<evidence type="ECO:0000313" key="2">
    <source>
        <dbReference type="Proteomes" id="UP000663869"/>
    </source>
</evidence>
<reference evidence="1" key="1">
    <citation type="submission" date="2021-02" db="EMBL/GenBank/DDBJ databases">
        <authorList>
            <person name="Nowell W R."/>
        </authorList>
    </citation>
    <scope>NUCLEOTIDE SEQUENCE</scope>
</reference>
<accession>A0A818N7J0</accession>
<dbReference type="Proteomes" id="UP000663869">
    <property type="component" value="Unassembled WGS sequence"/>
</dbReference>
<dbReference type="EMBL" id="CAJNYU010002785">
    <property type="protein sequence ID" value="CAF3601000.1"/>
    <property type="molecule type" value="Genomic_DNA"/>
</dbReference>
<proteinExistence type="predicted"/>
<organism evidence="1 2">
    <name type="scientific">Rotaria socialis</name>
    <dbReference type="NCBI Taxonomy" id="392032"/>
    <lineage>
        <taxon>Eukaryota</taxon>
        <taxon>Metazoa</taxon>
        <taxon>Spiralia</taxon>
        <taxon>Gnathifera</taxon>
        <taxon>Rotifera</taxon>
        <taxon>Eurotatoria</taxon>
        <taxon>Bdelloidea</taxon>
        <taxon>Philodinida</taxon>
        <taxon>Philodinidae</taxon>
        <taxon>Rotaria</taxon>
    </lineage>
</organism>
<dbReference type="AlphaFoldDB" id="A0A818N7J0"/>